<dbReference type="Proteomes" id="UP000184330">
    <property type="component" value="Unassembled WGS sequence"/>
</dbReference>
<organism evidence="2 3">
    <name type="scientific">Phialocephala subalpina</name>
    <dbReference type="NCBI Taxonomy" id="576137"/>
    <lineage>
        <taxon>Eukaryota</taxon>
        <taxon>Fungi</taxon>
        <taxon>Dikarya</taxon>
        <taxon>Ascomycota</taxon>
        <taxon>Pezizomycotina</taxon>
        <taxon>Leotiomycetes</taxon>
        <taxon>Helotiales</taxon>
        <taxon>Mollisiaceae</taxon>
        <taxon>Phialocephala</taxon>
        <taxon>Phialocephala fortinii species complex</taxon>
    </lineage>
</organism>
<reference evidence="2 3" key="1">
    <citation type="submission" date="2016-03" db="EMBL/GenBank/DDBJ databases">
        <authorList>
            <person name="Ploux O."/>
        </authorList>
    </citation>
    <scope>NUCLEOTIDE SEQUENCE [LARGE SCALE GENOMIC DNA]</scope>
    <source>
        <strain evidence="2 3">UAMH 11012</strain>
    </source>
</reference>
<keyword evidence="3" id="KW-1185">Reference proteome</keyword>
<dbReference type="EMBL" id="FJOG01000011">
    <property type="protein sequence ID" value="CZR58172.1"/>
    <property type="molecule type" value="Genomic_DNA"/>
</dbReference>
<proteinExistence type="predicted"/>
<sequence length="165" mass="18246">MPGLLIQTSPCKRNHIISTKMLLPRSSVSTSPPPSPSPEPTPSSRPTIHSRRTLSYKLRRSGSQSPPPALSGLGISNIGLVVPTPAPTTVPVQEIQGLRKRESDAECWSRMLALQREYHCYNSARLEAAVEALENGWGEDAVQIPSRLCLDLLNEQLEERMRAWI</sequence>
<name>A0A1L7WZI3_9HELO</name>
<evidence type="ECO:0000313" key="3">
    <source>
        <dbReference type="Proteomes" id="UP000184330"/>
    </source>
</evidence>
<dbReference type="OrthoDB" id="3553044at2759"/>
<evidence type="ECO:0000256" key="1">
    <source>
        <dbReference type="SAM" id="MobiDB-lite"/>
    </source>
</evidence>
<feature type="region of interest" description="Disordered" evidence="1">
    <location>
        <begin position="21"/>
        <end position="50"/>
    </location>
</feature>
<dbReference type="AlphaFoldDB" id="A0A1L7WZI3"/>
<protein>
    <submittedName>
        <fullName evidence="2">Uncharacterized protein</fullName>
    </submittedName>
</protein>
<accession>A0A1L7WZI3</accession>
<feature type="compositionally biased region" description="Pro residues" evidence="1">
    <location>
        <begin position="31"/>
        <end position="43"/>
    </location>
</feature>
<evidence type="ECO:0000313" key="2">
    <source>
        <dbReference type="EMBL" id="CZR58172.1"/>
    </source>
</evidence>
<gene>
    <name evidence="2" type="ORF">PAC_08063</name>
</gene>